<dbReference type="EMBL" id="AGYL01000016">
    <property type="protein sequence ID" value="ENZ65116.1"/>
    <property type="molecule type" value="Genomic_DNA"/>
</dbReference>
<reference evidence="1" key="1">
    <citation type="submission" date="2013-01" db="EMBL/GenBank/DDBJ databases">
        <title>The Genome Sequence of Clostridium clostridioforme 90A6.</title>
        <authorList>
            <consortium name="The Broad Institute Genome Sequencing Platform"/>
            <person name="Earl A."/>
            <person name="Ward D."/>
            <person name="Feldgarden M."/>
            <person name="Gevers D."/>
            <person name="Courvalin P."/>
            <person name="Lambert T."/>
            <person name="Walker B."/>
            <person name="Young S.K."/>
            <person name="Zeng Q."/>
            <person name="Gargeya S."/>
            <person name="Fitzgerald M."/>
            <person name="Haas B."/>
            <person name="Abouelleil A."/>
            <person name="Alvarado L."/>
            <person name="Arachchi H.M."/>
            <person name="Berlin A.M."/>
            <person name="Chapman S.B."/>
            <person name="Dewar J."/>
            <person name="Goldberg J."/>
            <person name="Griggs A."/>
            <person name="Gujja S."/>
            <person name="Hansen M."/>
            <person name="Howarth C."/>
            <person name="Imamovic A."/>
            <person name="Larimer J."/>
            <person name="McCowan C."/>
            <person name="Murphy C."/>
            <person name="Neiman D."/>
            <person name="Pearson M."/>
            <person name="Priest M."/>
            <person name="Roberts A."/>
            <person name="Saif S."/>
            <person name="Shea T."/>
            <person name="Sisk P."/>
            <person name="Sykes S."/>
            <person name="Wortman J."/>
            <person name="Nusbaum C."/>
            <person name="Birren B."/>
        </authorList>
    </citation>
    <scope>NUCLEOTIDE SEQUENCE [LARGE SCALE GENOMIC DNA]</scope>
    <source>
        <strain evidence="1">90A6</strain>
    </source>
</reference>
<keyword evidence="2" id="KW-1185">Reference proteome</keyword>
<protein>
    <submittedName>
        <fullName evidence="1">Uncharacterized protein</fullName>
    </submittedName>
</protein>
<dbReference type="RefSeq" id="WP_002586370.1">
    <property type="nucleotide sequence ID" value="NZ_KB851034.1"/>
</dbReference>
<dbReference type="PATRIC" id="fig|999406.3.peg.2507"/>
<dbReference type="AlphaFoldDB" id="R0BKF0"/>
<dbReference type="Proteomes" id="UP000013180">
    <property type="component" value="Unassembled WGS sequence"/>
</dbReference>
<comment type="caution">
    <text evidence="1">The sequence shown here is derived from an EMBL/GenBank/DDBJ whole genome shotgun (WGS) entry which is preliminary data.</text>
</comment>
<organism evidence="1 2">
    <name type="scientific">[Clostridium] clostridioforme 90A6</name>
    <dbReference type="NCBI Taxonomy" id="999406"/>
    <lineage>
        <taxon>Bacteria</taxon>
        <taxon>Bacillati</taxon>
        <taxon>Bacillota</taxon>
        <taxon>Clostridia</taxon>
        <taxon>Lachnospirales</taxon>
        <taxon>Lachnospiraceae</taxon>
        <taxon>Enterocloster</taxon>
    </lineage>
</organism>
<dbReference type="HOGENOM" id="CLU_2750630_0_0_9"/>
<gene>
    <name evidence="1" type="ORF">HMPREF1083_02307</name>
</gene>
<accession>R0BKF0</accession>
<evidence type="ECO:0000313" key="2">
    <source>
        <dbReference type="Proteomes" id="UP000013180"/>
    </source>
</evidence>
<evidence type="ECO:0000313" key="1">
    <source>
        <dbReference type="EMBL" id="ENZ65116.1"/>
    </source>
</evidence>
<sequence>MTNKKNSVITKENILKSLDILNKFQFFQGQRAGRELWNNKPEDVQNKDIENFNKDLDFLRIVLTAVDLGD</sequence>
<proteinExistence type="predicted"/>
<name>R0BKF0_9FIRM</name>